<sequence>MVVILILNAGHTQIINNGVSSPDEPRSGSTTISFINSSSSSPLQVDPDSTYATTKEEVQMFTHSSASPLSQLPTMYPRDERPRVDKVLRVHMTVMVVM</sequence>
<dbReference type="EMBL" id="OE839529">
    <property type="protein sequence ID" value="CAD7587600.1"/>
    <property type="molecule type" value="Genomic_DNA"/>
</dbReference>
<name>A0A7R9JQT3_TIMGE</name>
<accession>A0A7R9JQT3</accession>
<feature type="compositionally biased region" description="Low complexity" evidence="1">
    <location>
        <begin position="27"/>
        <end position="41"/>
    </location>
</feature>
<reference evidence="2" key="1">
    <citation type="submission" date="2020-11" db="EMBL/GenBank/DDBJ databases">
        <authorList>
            <person name="Tran Van P."/>
        </authorList>
    </citation>
    <scope>NUCLEOTIDE SEQUENCE</scope>
</reference>
<gene>
    <name evidence="2" type="ORF">TGEB3V08_LOCUS1775</name>
</gene>
<dbReference type="AlphaFoldDB" id="A0A7R9JQT3"/>
<feature type="region of interest" description="Disordered" evidence="1">
    <location>
        <begin position="15"/>
        <end position="48"/>
    </location>
</feature>
<evidence type="ECO:0000313" key="2">
    <source>
        <dbReference type="EMBL" id="CAD7587600.1"/>
    </source>
</evidence>
<proteinExistence type="predicted"/>
<protein>
    <submittedName>
        <fullName evidence="2">Uncharacterized protein</fullName>
    </submittedName>
</protein>
<organism evidence="2">
    <name type="scientific">Timema genevievae</name>
    <name type="common">Walking stick</name>
    <dbReference type="NCBI Taxonomy" id="629358"/>
    <lineage>
        <taxon>Eukaryota</taxon>
        <taxon>Metazoa</taxon>
        <taxon>Ecdysozoa</taxon>
        <taxon>Arthropoda</taxon>
        <taxon>Hexapoda</taxon>
        <taxon>Insecta</taxon>
        <taxon>Pterygota</taxon>
        <taxon>Neoptera</taxon>
        <taxon>Polyneoptera</taxon>
        <taxon>Phasmatodea</taxon>
        <taxon>Timematodea</taxon>
        <taxon>Timematoidea</taxon>
        <taxon>Timematidae</taxon>
        <taxon>Timema</taxon>
    </lineage>
</organism>
<evidence type="ECO:0000256" key="1">
    <source>
        <dbReference type="SAM" id="MobiDB-lite"/>
    </source>
</evidence>